<gene>
    <name evidence="6" type="ORF">E1212_15075</name>
</gene>
<dbReference type="InterPro" id="IPR006311">
    <property type="entry name" value="TAT_signal"/>
</dbReference>
<dbReference type="AlphaFoldDB" id="A0A4R4RL77"/>
<dbReference type="GO" id="GO:0046872">
    <property type="term" value="F:metal ion binding"/>
    <property type="evidence" value="ECO:0007669"/>
    <property type="project" value="UniProtKB-KW"/>
</dbReference>
<reference evidence="6 7" key="1">
    <citation type="submission" date="2019-02" db="EMBL/GenBank/DDBJ databases">
        <title>Draft genome sequences of novel Actinobacteria.</title>
        <authorList>
            <person name="Sahin N."/>
            <person name="Ay H."/>
            <person name="Saygin H."/>
        </authorList>
    </citation>
    <scope>NUCLEOTIDE SEQUENCE [LARGE SCALE GENOMIC DNA]</scope>
    <source>
        <strain evidence="6 7">KC603</strain>
    </source>
</reference>
<keyword evidence="4" id="KW-0106">Calcium</keyword>
<comment type="similarity">
    <text evidence="1">Belongs to the sulfatase family.</text>
</comment>
<evidence type="ECO:0000259" key="5">
    <source>
        <dbReference type="Pfam" id="PF00884"/>
    </source>
</evidence>
<dbReference type="PROSITE" id="PS51318">
    <property type="entry name" value="TAT"/>
    <property type="match status" value="1"/>
</dbReference>
<dbReference type="Gene3D" id="3.30.1120.10">
    <property type="match status" value="2"/>
</dbReference>
<dbReference type="CDD" id="cd16026">
    <property type="entry name" value="GALNS_like"/>
    <property type="match status" value="1"/>
</dbReference>
<keyword evidence="7" id="KW-1185">Reference proteome</keyword>
<protein>
    <submittedName>
        <fullName evidence="6">Arylsulfatase</fullName>
    </submittedName>
</protein>
<dbReference type="InterPro" id="IPR050738">
    <property type="entry name" value="Sulfatase"/>
</dbReference>
<organism evidence="6 7">
    <name type="scientific">Jiangella ureilytica</name>
    <dbReference type="NCBI Taxonomy" id="2530374"/>
    <lineage>
        <taxon>Bacteria</taxon>
        <taxon>Bacillati</taxon>
        <taxon>Actinomycetota</taxon>
        <taxon>Actinomycetes</taxon>
        <taxon>Jiangellales</taxon>
        <taxon>Jiangellaceae</taxon>
        <taxon>Jiangella</taxon>
    </lineage>
</organism>
<keyword evidence="3" id="KW-0378">Hydrolase</keyword>
<dbReference type="OrthoDB" id="9777306at2"/>
<evidence type="ECO:0000256" key="2">
    <source>
        <dbReference type="ARBA" id="ARBA00022723"/>
    </source>
</evidence>
<dbReference type="PROSITE" id="PS00149">
    <property type="entry name" value="SULFATASE_2"/>
    <property type="match status" value="1"/>
</dbReference>
<name>A0A4R4RL77_9ACTN</name>
<dbReference type="PANTHER" id="PTHR42693">
    <property type="entry name" value="ARYLSULFATASE FAMILY MEMBER"/>
    <property type="match status" value="1"/>
</dbReference>
<comment type="caution">
    <text evidence="6">The sequence shown here is derived from an EMBL/GenBank/DDBJ whole genome shotgun (WGS) entry which is preliminary data.</text>
</comment>
<proteinExistence type="inferred from homology"/>
<evidence type="ECO:0000313" key="7">
    <source>
        <dbReference type="Proteomes" id="UP000295621"/>
    </source>
</evidence>
<dbReference type="InterPro" id="IPR024607">
    <property type="entry name" value="Sulfatase_CS"/>
</dbReference>
<dbReference type="PANTHER" id="PTHR42693:SF53">
    <property type="entry name" value="ENDO-4-O-SULFATASE"/>
    <property type="match status" value="1"/>
</dbReference>
<dbReference type="EMBL" id="SMKL01000031">
    <property type="protein sequence ID" value="TDC50357.1"/>
    <property type="molecule type" value="Genomic_DNA"/>
</dbReference>
<feature type="domain" description="Sulfatase N-terminal" evidence="5">
    <location>
        <begin position="43"/>
        <end position="338"/>
    </location>
</feature>
<keyword evidence="2" id="KW-0479">Metal-binding</keyword>
<dbReference type="InterPro" id="IPR017850">
    <property type="entry name" value="Alkaline_phosphatase_core_sf"/>
</dbReference>
<dbReference type="Gene3D" id="3.40.720.10">
    <property type="entry name" value="Alkaline Phosphatase, subunit A"/>
    <property type="match status" value="1"/>
</dbReference>
<sequence length="433" mass="47316">MNIAASVTRRDLLRGAGATAVGTALAGLAPSAQAGEPRSAASPNFIVVYTDDLGYGDLGCYGSPLIETPVLDGMARRGMLFTDFYAAPVCTPSRAELLTGCYAPRVNLPAVLFPNSTNGLAAQETTVAEYLKSAGYATAWIGKWHLGVRPQDHPLEHGFDRFFGLPYSNDMTPTTWPPLPLYDDRTVIEVQPDQAALTRRYSEQTTAFVRAHADQPFFLVLSHTQPHEPLFSEFAGRSAAGPHGDSVQEIDHYLGLLLHELDALGIRDHTCVMFTSDNGPWYVGSAGHLRGRKMQTYEGGVRVPLVVEWPAVVPPGVTYREPARLADLLPTLCAAAGVMPRADRVIDGRDLMPALSTGRPVDRGDLFYYNGTTCRGVRHGDWKLHDRQLYNLRDDPEESYDLALHHPDIASDLTARLTGFHTALLNDHAAHYG</sequence>
<dbReference type="InterPro" id="IPR000917">
    <property type="entry name" value="Sulfatase_N"/>
</dbReference>
<dbReference type="PROSITE" id="PS00523">
    <property type="entry name" value="SULFATASE_1"/>
    <property type="match status" value="1"/>
</dbReference>
<evidence type="ECO:0000256" key="3">
    <source>
        <dbReference type="ARBA" id="ARBA00022801"/>
    </source>
</evidence>
<evidence type="ECO:0000256" key="1">
    <source>
        <dbReference type="ARBA" id="ARBA00008779"/>
    </source>
</evidence>
<dbReference type="GO" id="GO:0004065">
    <property type="term" value="F:arylsulfatase activity"/>
    <property type="evidence" value="ECO:0007669"/>
    <property type="project" value="TreeGrafter"/>
</dbReference>
<evidence type="ECO:0000256" key="4">
    <source>
        <dbReference type="ARBA" id="ARBA00022837"/>
    </source>
</evidence>
<accession>A0A4R4RL77</accession>
<dbReference type="RefSeq" id="WP_131983842.1">
    <property type="nucleotide sequence ID" value="NZ_SMKL01000031.1"/>
</dbReference>
<dbReference type="Pfam" id="PF00884">
    <property type="entry name" value="Sulfatase"/>
    <property type="match status" value="1"/>
</dbReference>
<dbReference type="Proteomes" id="UP000295621">
    <property type="component" value="Unassembled WGS sequence"/>
</dbReference>
<dbReference type="SUPFAM" id="SSF53649">
    <property type="entry name" value="Alkaline phosphatase-like"/>
    <property type="match status" value="1"/>
</dbReference>
<evidence type="ECO:0000313" key="6">
    <source>
        <dbReference type="EMBL" id="TDC50357.1"/>
    </source>
</evidence>